<gene>
    <name evidence="6" type="ORF">PhaeoP88_04268</name>
</gene>
<dbReference type="PANTHER" id="PTHR46847">
    <property type="entry name" value="D-ALLOSE-BINDING PERIPLASMIC PROTEIN-RELATED"/>
    <property type="match status" value="1"/>
</dbReference>
<evidence type="ECO:0000313" key="6">
    <source>
        <dbReference type="EMBL" id="AUR01580.1"/>
    </source>
</evidence>
<accession>A0A2I7KG53</accession>
<evidence type="ECO:0000256" key="2">
    <source>
        <dbReference type="ARBA" id="ARBA00007639"/>
    </source>
</evidence>
<organism evidence="6 7">
    <name type="scientific">Phaeobacter inhibens</name>
    <dbReference type="NCBI Taxonomy" id="221822"/>
    <lineage>
        <taxon>Bacteria</taxon>
        <taxon>Pseudomonadati</taxon>
        <taxon>Pseudomonadota</taxon>
        <taxon>Alphaproteobacteria</taxon>
        <taxon>Rhodobacterales</taxon>
        <taxon>Roseobacteraceae</taxon>
        <taxon>Phaeobacter</taxon>
    </lineage>
</organism>
<evidence type="ECO:0000313" key="7">
    <source>
        <dbReference type="Proteomes" id="UP000236447"/>
    </source>
</evidence>
<reference evidence="6 7" key="1">
    <citation type="journal article" date="2017" name="Front. Microbiol.">
        <title>Phaeobacter piscinae sp. nov., a species of the Roseobacter group and potential aquaculture probiont.</title>
        <authorList>
            <person name="Sonnenschein E.C."/>
            <person name="Phippen C.B.W."/>
            <person name="Nielsen K.F."/>
            <person name="Mateiu R.V."/>
            <person name="Melchiorsen J."/>
            <person name="Gram L."/>
            <person name="Overmann J."/>
            <person name="Freese H.M."/>
        </authorList>
    </citation>
    <scope>NUCLEOTIDE SEQUENCE [LARGE SCALE GENOMIC DNA]</scope>
    <source>
        <strain evidence="6 7">P88</strain>
        <plasmid evidence="7">pp88_c</plasmid>
    </source>
</reference>
<dbReference type="Gene3D" id="3.40.50.2300">
    <property type="match status" value="2"/>
</dbReference>
<geneLocation type="plasmid" evidence="7">
    <name>pp88_c</name>
</geneLocation>
<protein>
    <submittedName>
        <fullName evidence="6">Putative D-ribose-binding periplasmic protein</fullName>
    </submittedName>
</protein>
<dbReference type="InterPro" id="IPR028082">
    <property type="entry name" value="Peripla_BP_I"/>
</dbReference>
<dbReference type="PANTHER" id="PTHR46847:SF1">
    <property type="entry name" value="D-ALLOSE-BINDING PERIPLASMIC PROTEIN-RELATED"/>
    <property type="match status" value="1"/>
</dbReference>
<dbReference type="GO" id="GO:0030246">
    <property type="term" value="F:carbohydrate binding"/>
    <property type="evidence" value="ECO:0007669"/>
    <property type="project" value="UniProtKB-ARBA"/>
</dbReference>
<dbReference type="EMBL" id="CP010728">
    <property type="protein sequence ID" value="AUR01580.1"/>
    <property type="molecule type" value="Genomic_DNA"/>
</dbReference>
<proteinExistence type="inferred from homology"/>
<evidence type="ECO:0000256" key="4">
    <source>
        <dbReference type="SAM" id="SignalP"/>
    </source>
</evidence>
<feature type="signal peptide" evidence="4">
    <location>
        <begin position="1"/>
        <end position="25"/>
    </location>
</feature>
<comment type="similarity">
    <text evidence="2">Belongs to the bacterial solute-binding protein 2 family.</text>
</comment>
<keyword evidence="3 4" id="KW-0732">Signal</keyword>
<reference evidence="6 7" key="2">
    <citation type="journal article" date="2017" name="Genome Biol. Evol.">
        <title>Trajectories and Drivers of Genome Evolution in Surface-Associated Marine Phaeobacter.</title>
        <authorList>
            <person name="Freese H.M."/>
            <person name="Sikorski J."/>
            <person name="Bunk B."/>
            <person name="Scheuner C."/>
            <person name="Meier-Kolthoff J.P."/>
            <person name="Sproer C."/>
            <person name="Gram L."/>
            <person name="Overmann J."/>
        </authorList>
    </citation>
    <scope>NUCLEOTIDE SEQUENCE [LARGE SCALE GENOMIC DNA]</scope>
    <source>
        <strain evidence="6 7">P88</strain>
        <plasmid evidence="7">pp88_c</plasmid>
    </source>
</reference>
<keyword evidence="6" id="KW-0614">Plasmid</keyword>
<evidence type="ECO:0000256" key="3">
    <source>
        <dbReference type="ARBA" id="ARBA00022729"/>
    </source>
</evidence>
<dbReference type="Pfam" id="PF13407">
    <property type="entry name" value="Peripla_BP_4"/>
    <property type="match status" value="1"/>
</dbReference>
<feature type="domain" description="Periplasmic binding protein" evidence="5">
    <location>
        <begin position="39"/>
        <end position="293"/>
    </location>
</feature>
<dbReference type="AlphaFoldDB" id="A0A2I7KG53"/>
<sequence length="357" mass="38183" precursor="true">MKFWSLAGLGMASALLCATTTGAVAQDDAAKKLFLGVGNTSSEYWQQMIWGATTMMESVDGTVEIISNDFDPQKSMQNMSALVAAGCEGCMFTWFPDSPSITKVLVDRVEQAGGVITTLWNRPEELHPWDTAPDTWIANISFDGVFAGHENGKALCAALGGTGEIVVLRGTPDNAPAKQRNMGLDKALEECPGMTILDEQVADWQQSKAQDVMRTWLVKYGDRIKGVYGANDAMALGAVAALREVGLNGKVPVSGTDGSSDVVKLIQTGEMLSTVAGLSEYQGAVAAAMLYAVRVGDLSPEDMAEAQRDFFIEQVLVTKENADAFLETVKDPADYSYAKIKADFWAKSAGQIPPGVN</sequence>
<feature type="chain" id="PRO_5014407438" evidence="4">
    <location>
        <begin position="26"/>
        <end position="357"/>
    </location>
</feature>
<evidence type="ECO:0000256" key="1">
    <source>
        <dbReference type="ARBA" id="ARBA00004196"/>
    </source>
</evidence>
<name>A0A2I7KG53_9RHOB</name>
<evidence type="ECO:0000259" key="5">
    <source>
        <dbReference type="Pfam" id="PF13407"/>
    </source>
</evidence>
<dbReference type="Proteomes" id="UP000236447">
    <property type="component" value="Plasmid pP88_c"/>
</dbReference>
<dbReference type="CDD" id="cd01536">
    <property type="entry name" value="PBP1_ABC_sugar_binding-like"/>
    <property type="match status" value="1"/>
</dbReference>
<dbReference type="InterPro" id="IPR025997">
    <property type="entry name" value="SBP_2_dom"/>
</dbReference>
<dbReference type="GO" id="GO:0030313">
    <property type="term" value="C:cell envelope"/>
    <property type="evidence" value="ECO:0007669"/>
    <property type="project" value="UniProtKB-SubCell"/>
</dbReference>
<comment type="subcellular location">
    <subcellularLocation>
        <location evidence="1">Cell envelope</location>
    </subcellularLocation>
</comment>
<dbReference type="RefSeq" id="WP_158526354.1">
    <property type="nucleotide sequence ID" value="NZ_CP010728.1"/>
</dbReference>
<dbReference type="SUPFAM" id="SSF53822">
    <property type="entry name" value="Periplasmic binding protein-like I"/>
    <property type="match status" value="1"/>
</dbReference>